<evidence type="ECO:0000313" key="3">
    <source>
        <dbReference type="EMBL" id="WOK97247.1"/>
    </source>
</evidence>
<dbReference type="PANTHER" id="PTHR10666">
    <property type="entry name" value="UBIQUITIN"/>
    <property type="match status" value="1"/>
</dbReference>
<dbReference type="Proteomes" id="UP001327560">
    <property type="component" value="Chromosome 2"/>
</dbReference>
<evidence type="ECO:0000313" key="4">
    <source>
        <dbReference type="Proteomes" id="UP001327560"/>
    </source>
</evidence>
<keyword evidence="1" id="KW-1017">Isopeptide bond</keyword>
<keyword evidence="4" id="KW-1185">Reference proteome</keyword>
<dbReference type="PROSITE" id="PS50053">
    <property type="entry name" value="UBIQUITIN_2"/>
    <property type="match status" value="1"/>
</dbReference>
<organism evidence="3 4">
    <name type="scientific">Canna indica</name>
    <name type="common">Indian-shot</name>
    <dbReference type="NCBI Taxonomy" id="4628"/>
    <lineage>
        <taxon>Eukaryota</taxon>
        <taxon>Viridiplantae</taxon>
        <taxon>Streptophyta</taxon>
        <taxon>Embryophyta</taxon>
        <taxon>Tracheophyta</taxon>
        <taxon>Spermatophyta</taxon>
        <taxon>Magnoliopsida</taxon>
        <taxon>Liliopsida</taxon>
        <taxon>Zingiberales</taxon>
        <taxon>Cannaceae</taxon>
        <taxon>Canna</taxon>
    </lineage>
</organism>
<dbReference type="AlphaFoldDB" id="A0AAQ3JY88"/>
<sequence length="141" mass="15443">MSSAASVAISPIKEDPALFPICFDGARSPHCSPESILIYVAVPGSPITPIQISESDSIASVKLRIQTFKGFVVRKQRLIFDGRELARNNSLVKDYGVTDGKVLHLVIRLSDLRFITVKTARGKKYEFQVRVPRGGDGADID</sequence>
<evidence type="ECO:0000256" key="1">
    <source>
        <dbReference type="ARBA" id="ARBA00022499"/>
    </source>
</evidence>
<evidence type="ECO:0000259" key="2">
    <source>
        <dbReference type="PROSITE" id="PS50053"/>
    </source>
</evidence>
<dbReference type="SUPFAM" id="SSF54236">
    <property type="entry name" value="Ubiquitin-like"/>
    <property type="match status" value="1"/>
</dbReference>
<feature type="domain" description="Ubiquitin-like" evidence="2">
    <location>
        <begin position="36"/>
        <end position="108"/>
    </location>
</feature>
<dbReference type="Gene3D" id="3.10.20.90">
    <property type="entry name" value="Phosphatidylinositol 3-kinase Catalytic Subunit, Chain A, domain 1"/>
    <property type="match status" value="1"/>
</dbReference>
<gene>
    <name evidence="3" type="ORF">Cni_G05955</name>
</gene>
<dbReference type="SMART" id="SM00213">
    <property type="entry name" value="UBQ"/>
    <property type="match status" value="1"/>
</dbReference>
<dbReference type="InterPro" id="IPR050158">
    <property type="entry name" value="Ubiquitin_ubiquitin-like"/>
</dbReference>
<dbReference type="GO" id="GO:0003729">
    <property type="term" value="F:mRNA binding"/>
    <property type="evidence" value="ECO:0007669"/>
    <property type="project" value="UniProtKB-ARBA"/>
</dbReference>
<reference evidence="3 4" key="1">
    <citation type="submission" date="2023-10" db="EMBL/GenBank/DDBJ databases">
        <title>Chromosome-scale genome assembly provides insights into flower coloration mechanisms of Canna indica.</title>
        <authorList>
            <person name="Li C."/>
        </authorList>
    </citation>
    <scope>NUCLEOTIDE SEQUENCE [LARGE SCALE GENOMIC DNA]</scope>
    <source>
        <tissue evidence="3">Flower</tissue>
    </source>
</reference>
<accession>A0AAQ3JY88</accession>
<dbReference type="InterPro" id="IPR000626">
    <property type="entry name" value="Ubiquitin-like_dom"/>
</dbReference>
<dbReference type="EMBL" id="CP136891">
    <property type="protein sequence ID" value="WOK97247.1"/>
    <property type="molecule type" value="Genomic_DNA"/>
</dbReference>
<protein>
    <recommendedName>
        <fullName evidence="2">Ubiquitin-like domain-containing protein</fullName>
    </recommendedName>
</protein>
<dbReference type="Pfam" id="PF00240">
    <property type="entry name" value="ubiquitin"/>
    <property type="match status" value="1"/>
</dbReference>
<proteinExistence type="predicted"/>
<name>A0AAQ3JY88_9LILI</name>
<dbReference type="InterPro" id="IPR029071">
    <property type="entry name" value="Ubiquitin-like_domsf"/>
</dbReference>